<protein>
    <submittedName>
        <fullName evidence="2">Helix-turn-helix domain-containing protein</fullName>
    </submittedName>
</protein>
<evidence type="ECO:0000313" key="3">
    <source>
        <dbReference type="Proteomes" id="UP001152173"/>
    </source>
</evidence>
<dbReference type="RefSeq" id="WP_269927539.1">
    <property type="nucleotide sequence ID" value="NZ_JAMKBJ010000017.1"/>
</dbReference>
<dbReference type="InterPro" id="IPR001387">
    <property type="entry name" value="Cro/C1-type_HTH"/>
</dbReference>
<dbReference type="InterPro" id="IPR011990">
    <property type="entry name" value="TPR-like_helical_dom_sf"/>
</dbReference>
<dbReference type="AlphaFoldDB" id="A0A9X3RFF9"/>
<keyword evidence="3" id="KW-1185">Reference proteome</keyword>
<organism evidence="2 3">
    <name type="scientific">Paenisporosarcina quisquiliarum</name>
    <dbReference type="NCBI Taxonomy" id="365346"/>
    <lineage>
        <taxon>Bacteria</taxon>
        <taxon>Bacillati</taxon>
        <taxon>Bacillota</taxon>
        <taxon>Bacilli</taxon>
        <taxon>Bacillales</taxon>
        <taxon>Caryophanaceae</taxon>
        <taxon>Paenisporosarcina</taxon>
    </lineage>
</organism>
<dbReference type="SMART" id="SM00530">
    <property type="entry name" value="HTH_XRE"/>
    <property type="match status" value="1"/>
</dbReference>
<dbReference type="Gene3D" id="1.25.40.10">
    <property type="entry name" value="Tetratricopeptide repeat domain"/>
    <property type="match status" value="1"/>
</dbReference>
<evidence type="ECO:0000313" key="2">
    <source>
        <dbReference type="EMBL" id="MCZ8538473.1"/>
    </source>
</evidence>
<dbReference type="PROSITE" id="PS50943">
    <property type="entry name" value="HTH_CROC1"/>
    <property type="match status" value="1"/>
</dbReference>
<dbReference type="GO" id="GO:0003677">
    <property type="term" value="F:DNA binding"/>
    <property type="evidence" value="ECO:0007669"/>
    <property type="project" value="InterPro"/>
</dbReference>
<comment type="caution">
    <text evidence="2">The sequence shown here is derived from an EMBL/GenBank/DDBJ whole genome shotgun (WGS) entry which is preliminary data.</text>
</comment>
<reference evidence="2" key="1">
    <citation type="submission" date="2022-05" db="EMBL/GenBank/DDBJ databases">
        <authorList>
            <person name="Colautti A."/>
            <person name="Iacumin L."/>
        </authorList>
    </citation>
    <scope>NUCLEOTIDE SEQUENCE</scope>
    <source>
        <strain evidence="2">SK 55</strain>
    </source>
</reference>
<accession>A0A9X3RFF9</accession>
<dbReference type="EMBL" id="JAMKBJ010000017">
    <property type="protein sequence ID" value="MCZ8538473.1"/>
    <property type="molecule type" value="Genomic_DNA"/>
</dbReference>
<dbReference type="SMART" id="SM00028">
    <property type="entry name" value="TPR"/>
    <property type="match status" value="3"/>
</dbReference>
<dbReference type="Pfam" id="PF01381">
    <property type="entry name" value="HTH_3"/>
    <property type="match status" value="1"/>
</dbReference>
<dbReference type="SUPFAM" id="SSF47413">
    <property type="entry name" value="lambda repressor-like DNA-binding domains"/>
    <property type="match status" value="1"/>
</dbReference>
<dbReference type="Gene3D" id="1.10.260.40">
    <property type="entry name" value="lambda repressor-like DNA-binding domains"/>
    <property type="match status" value="1"/>
</dbReference>
<dbReference type="InterPro" id="IPR010982">
    <property type="entry name" value="Lambda_DNA-bd_dom_sf"/>
</dbReference>
<feature type="domain" description="HTH cro/C1-type" evidence="1">
    <location>
        <begin position="8"/>
        <end position="61"/>
    </location>
</feature>
<dbReference type="SUPFAM" id="SSF48452">
    <property type="entry name" value="TPR-like"/>
    <property type="match status" value="1"/>
</dbReference>
<dbReference type="Proteomes" id="UP001152173">
    <property type="component" value="Unassembled WGS sequence"/>
</dbReference>
<sequence length="429" mass="51003">MNNIGLLIKMSRIQQNMKQVTLAKGICSTSYLSKIENNQTIPSEDVLQLLLDRLNLDYEDLSMEQETEFLSELYLLYKDAIINRNKEDILVKLNSYKERNFLFKDESNFFTYNLYLFRLFLITETETEILLNLKEALDQMNEKFDDRQYFLFNLNSGILLHVEQQFKVSLQYFENGLDLITAFHLDEWEIADFYNALSISYLSNNHFLNTIEYSTKALNFYKDNLIFKRAIDCYIVIGIAQTLTAKYKSAEESYLLAKKLTNDLNFKEYEGIITQNLGFCYAQKNNHDKAIEYYIESLNSMKDTEGYLLTIFSIVKEYSKQNKIEKILEWCKKGFELLEANPSDKTHSYYYHFMIYSIMHENDIKDENLYKSSIEHFENTKDYRYANKYAIKLANLYSSNRKYKNSALTYQKAIEYQFLQKSITYLEEL</sequence>
<evidence type="ECO:0000259" key="1">
    <source>
        <dbReference type="PROSITE" id="PS50943"/>
    </source>
</evidence>
<name>A0A9X3RFF9_9BACL</name>
<dbReference type="InterPro" id="IPR019734">
    <property type="entry name" value="TPR_rpt"/>
</dbReference>
<proteinExistence type="predicted"/>
<gene>
    <name evidence="2" type="ORF">M9R32_14855</name>
</gene>
<dbReference type="CDD" id="cd00093">
    <property type="entry name" value="HTH_XRE"/>
    <property type="match status" value="1"/>
</dbReference>